<gene>
    <name evidence="5" type="ORF">CGI_10014140</name>
</gene>
<protein>
    <submittedName>
        <fullName evidence="5">Hemagglutinin/amebocyte aggregation factor</fullName>
    </submittedName>
</protein>
<evidence type="ECO:0000256" key="3">
    <source>
        <dbReference type="ARBA" id="ARBA00022525"/>
    </source>
</evidence>
<organism evidence="5">
    <name type="scientific">Magallana gigas</name>
    <name type="common">Pacific oyster</name>
    <name type="synonym">Crassostrea gigas</name>
    <dbReference type="NCBI Taxonomy" id="29159"/>
    <lineage>
        <taxon>Eukaryota</taxon>
        <taxon>Metazoa</taxon>
        <taxon>Spiralia</taxon>
        <taxon>Lophotrochozoa</taxon>
        <taxon>Mollusca</taxon>
        <taxon>Bivalvia</taxon>
        <taxon>Autobranchia</taxon>
        <taxon>Pteriomorphia</taxon>
        <taxon>Ostreida</taxon>
        <taxon>Ostreoidea</taxon>
        <taxon>Ostreidae</taxon>
        <taxon>Magallana</taxon>
    </lineage>
</organism>
<dbReference type="AlphaFoldDB" id="K1QT59"/>
<dbReference type="Pfam" id="PF14704">
    <property type="entry name" value="DERM"/>
    <property type="match status" value="1"/>
</dbReference>
<keyword evidence="3" id="KW-0964">Secreted</keyword>
<dbReference type="PANTHER" id="PTHR15040">
    <property type="entry name" value="DERMATOPONTIN-RELATED"/>
    <property type="match status" value="1"/>
</dbReference>
<dbReference type="GO" id="GO:0030199">
    <property type="term" value="P:collagen fibril organization"/>
    <property type="evidence" value="ECO:0007669"/>
    <property type="project" value="TreeGrafter"/>
</dbReference>
<dbReference type="PANTHER" id="PTHR15040:SF1">
    <property type="entry name" value="DERMATOPONTIN-LIKE ISOFORM X1"/>
    <property type="match status" value="1"/>
</dbReference>
<evidence type="ECO:0000313" key="5">
    <source>
        <dbReference type="EMBL" id="EKC36848.1"/>
    </source>
</evidence>
<dbReference type="InParanoid" id="K1QT59"/>
<sequence length="170" mass="19832">MKDRARYSKMTSLVPLFLVFLISVVVSGWDNDFDEPLDVQCSSYLFAFSRFKSTHSNKKEDRRFDFMCRQVPAANSSVTCGWSGYVNDYDASILYTCPNQGYINGMHSIHNNHHEDRRFKFRCCSPPSGLDLRNCHWTGYVNNWDSDVDYQVPYGYVIRGVFSIHDNHRE</sequence>
<comment type="similarity">
    <text evidence="2">Belongs to the dermatopontin family.</text>
</comment>
<accession>K1QT59</accession>
<reference evidence="5" key="1">
    <citation type="journal article" date="2012" name="Nature">
        <title>The oyster genome reveals stress adaptation and complexity of shell formation.</title>
        <authorList>
            <person name="Zhang G."/>
            <person name="Fang X."/>
            <person name="Guo X."/>
            <person name="Li L."/>
            <person name="Luo R."/>
            <person name="Xu F."/>
            <person name="Yang P."/>
            <person name="Zhang L."/>
            <person name="Wang X."/>
            <person name="Qi H."/>
            <person name="Xiong Z."/>
            <person name="Que H."/>
            <person name="Xie Y."/>
            <person name="Holland P.W."/>
            <person name="Paps J."/>
            <person name="Zhu Y."/>
            <person name="Wu F."/>
            <person name="Chen Y."/>
            <person name="Wang J."/>
            <person name="Peng C."/>
            <person name="Meng J."/>
            <person name="Yang L."/>
            <person name="Liu J."/>
            <person name="Wen B."/>
            <person name="Zhang N."/>
            <person name="Huang Z."/>
            <person name="Zhu Q."/>
            <person name="Feng Y."/>
            <person name="Mount A."/>
            <person name="Hedgecock D."/>
            <person name="Xu Z."/>
            <person name="Liu Y."/>
            <person name="Domazet-Loso T."/>
            <person name="Du Y."/>
            <person name="Sun X."/>
            <person name="Zhang S."/>
            <person name="Liu B."/>
            <person name="Cheng P."/>
            <person name="Jiang X."/>
            <person name="Li J."/>
            <person name="Fan D."/>
            <person name="Wang W."/>
            <person name="Fu W."/>
            <person name="Wang T."/>
            <person name="Wang B."/>
            <person name="Zhang J."/>
            <person name="Peng Z."/>
            <person name="Li Y."/>
            <person name="Li N."/>
            <person name="Wang J."/>
            <person name="Chen M."/>
            <person name="He Y."/>
            <person name="Tan F."/>
            <person name="Song X."/>
            <person name="Zheng Q."/>
            <person name="Huang R."/>
            <person name="Yang H."/>
            <person name="Du X."/>
            <person name="Chen L."/>
            <person name="Yang M."/>
            <person name="Gaffney P.M."/>
            <person name="Wang S."/>
            <person name="Luo L."/>
            <person name="She Z."/>
            <person name="Ming Y."/>
            <person name="Huang W."/>
            <person name="Zhang S."/>
            <person name="Huang B."/>
            <person name="Zhang Y."/>
            <person name="Qu T."/>
            <person name="Ni P."/>
            <person name="Miao G."/>
            <person name="Wang J."/>
            <person name="Wang Q."/>
            <person name="Steinberg C.E."/>
            <person name="Wang H."/>
            <person name="Li N."/>
            <person name="Qian L."/>
            <person name="Zhang G."/>
            <person name="Li Y."/>
            <person name="Yang H."/>
            <person name="Liu X."/>
            <person name="Wang J."/>
            <person name="Yin Y."/>
            <person name="Wang J."/>
        </authorList>
    </citation>
    <scope>NUCLEOTIDE SEQUENCE [LARGE SCALE GENOMIC DNA]</scope>
    <source>
        <strain evidence="5">05x7-T-G4-1.051#20</strain>
    </source>
</reference>
<dbReference type="InterPro" id="IPR026645">
    <property type="entry name" value="Dermatopontin"/>
</dbReference>
<evidence type="ECO:0000256" key="4">
    <source>
        <dbReference type="ARBA" id="ARBA00023157"/>
    </source>
</evidence>
<dbReference type="GO" id="GO:0005615">
    <property type="term" value="C:extracellular space"/>
    <property type="evidence" value="ECO:0007669"/>
    <property type="project" value="TreeGrafter"/>
</dbReference>
<dbReference type="HOGENOM" id="CLU_122082_0_0_1"/>
<evidence type="ECO:0000256" key="1">
    <source>
        <dbReference type="ARBA" id="ARBA00004613"/>
    </source>
</evidence>
<name>K1QT59_MAGGI</name>
<dbReference type="EMBL" id="JH815840">
    <property type="protein sequence ID" value="EKC36848.1"/>
    <property type="molecule type" value="Genomic_DNA"/>
</dbReference>
<proteinExistence type="inferred from homology"/>
<keyword evidence="4" id="KW-1015">Disulfide bond</keyword>
<comment type="subcellular location">
    <subcellularLocation>
        <location evidence="1">Secreted</location>
    </subcellularLocation>
</comment>
<dbReference type="GO" id="GO:0031012">
    <property type="term" value="C:extracellular matrix"/>
    <property type="evidence" value="ECO:0007669"/>
    <property type="project" value="TreeGrafter"/>
</dbReference>
<evidence type="ECO:0000256" key="2">
    <source>
        <dbReference type="ARBA" id="ARBA00008712"/>
    </source>
</evidence>